<dbReference type="SUPFAM" id="SSF51735">
    <property type="entry name" value="NAD(P)-binding Rossmann-fold domains"/>
    <property type="match status" value="1"/>
</dbReference>
<evidence type="ECO:0000313" key="4">
    <source>
        <dbReference type="Proteomes" id="UP000504615"/>
    </source>
</evidence>
<dbReference type="InterPro" id="IPR002347">
    <property type="entry name" value="SDR_fam"/>
</dbReference>
<evidence type="ECO:0000256" key="1">
    <source>
        <dbReference type="ARBA" id="ARBA00006484"/>
    </source>
</evidence>
<dbReference type="FunFam" id="3.40.50.720:FF:000047">
    <property type="entry name" value="NADP-dependent L-serine/L-allo-threonine dehydrogenase"/>
    <property type="match status" value="1"/>
</dbReference>
<keyword evidence="4" id="KW-1185">Reference proteome</keyword>
<sequence>MDRWVGKVTLVTGASTGIGVEIARALAKNGMKVIIAARRLEKLEELAASIKREFNAEIYPMQCDVRQEEDILKIFKWAEEKLDGIDVMINNAGVVSPETIIAGSTETYRQIMDVNVIATAICSRELVQSVKKRKTAGHIININSIAGHNAEIITLPASLYCASKYAITGMAVSLRNEIKIENLDVKVTNVSPGAVRTPMITEAFNLTDAILSGHFSVLESKDVADIIIHVLSAPEHVQISEIIARIHDAVFTSKNVKRSTMK</sequence>
<comment type="similarity">
    <text evidence="1 3">Belongs to the short-chain dehydrogenases/reductases (SDR) family.</text>
</comment>
<dbReference type="KEGG" id="pbar:105433698"/>
<dbReference type="Pfam" id="PF00106">
    <property type="entry name" value="adh_short"/>
    <property type="match status" value="1"/>
</dbReference>
<name>A0A6I9WVM6_9HYME</name>
<reference evidence="5" key="1">
    <citation type="submission" date="2025-08" db="UniProtKB">
        <authorList>
            <consortium name="RefSeq"/>
        </authorList>
    </citation>
    <scope>IDENTIFICATION</scope>
</reference>
<dbReference type="Gene3D" id="3.40.50.720">
    <property type="entry name" value="NAD(P)-binding Rossmann-like Domain"/>
    <property type="match status" value="1"/>
</dbReference>
<accession>A0A6I9WVM6</accession>
<protein>
    <submittedName>
        <fullName evidence="5">LOW QUALITY PROTEIN: farnesol dehydrogenase-like</fullName>
    </submittedName>
</protein>
<dbReference type="Proteomes" id="UP000504615">
    <property type="component" value="Unplaced"/>
</dbReference>
<dbReference type="PANTHER" id="PTHR43115:SF4">
    <property type="entry name" value="DEHYDROGENASE_REDUCTASE SDR FAMILY MEMBER 11"/>
    <property type="match status" value="1"/>
</dbReference>
<dbReference type="InterPro" id="IPR036291">
    <property type="entry name" value="NAD(P)-bd_dom_sf"/>
</dbReference>
<dbReference type="GeneID" id="105433698"/>
<dbReference type="PANTHER" id="PTHR43115">
    <property type="entry name" value="DEHYDROGENASE/REDUCTASE SDR FAMILY MEMBER 11"/>
    <property type="match status" value="1"/>
</dbReference>
<dbReference type="AlphaFoldDB" id="A0A6I9WVM6"/>
<organism evidence="4 5">
    <name type="scientific">Pogonomyrmex barbatus</name>
    <name type="common">red harvester ant</name>
    <dbReference type="NCBI Taxonomy" id="144034"/>
    <lineage>
        <taxon>Eukaryota</taxon>
        <taxon>Metazoa</taxon>
        <taxon>Ecdysozoa</taxon>
        <taxon>Arthropoda</taxon>
        <taxon>Hexapoda</taxon>
        <taxon>Insecta</taxon>
        <taxon>Pterygota</taxon>
        <taxon>Neoptera</taxon>
        <taxon>Endopterygota</taxon>
        <taxon>Hymenoptera</taxon>
        <taxon>Apocrita</taxon>
        <taxon>Aculeata</taxon>
        <taxon>Formicoidea</taxon>
        <taxon>Formicidae</taxon>
        <taxon>Myrmicinae</taxon>
        <taxon>Pogonomyrmex</taxon>
    </lineage>
</organism>
<dbReference type="OrthoDB" id="1933717at2759"/>
<evidence type="ECO:0000256" key="2">
    <source>
        <dbReference type="ARBA" id="ARBA00023002"/>
    </source>
</evidence>
<dbReference type="GO" id="GO:0016616">
    <property type="term" value="F:oxidoreductase activity, acting on the CH-OH group of donors, NAD or NADP as acceptor"/>
    <property type="evidence" value="ECO:0007669"/>
    <property type="project" value="UniProtKB-ARBA"/>
</dbReference>
<dbReference type="PRINTS" id="PR00081">
    <property type="entry name" value="GDHRDH"/>
</dbReference>
<evidence type="ECO:0000313" key="5">
    <source>
        <dbReference type="RefSeq" id="XP_011647427.1"/>
    </source>
</evidence>
<evidence type="ECO:0000256" key="3">
    <source>
        <dbReference type="RuleBase" id="RU000363"/>
    </source>
</evidence>
<gene>
    <name evidence="5" type="primary">LOC105433698</name>
</gene>
<dbReference type="PRINTS" id="PR00080">
    <property type="entry name" value="SDRFAMILY"/>
</dbReference>
<dbReference type="RefSeq" id="XP_011647427.1">
    <property type="nucleotide sequence ID" value="XM_011649125.2"/>
</dbReference>
<keyword evidence="2" id="KW-0560">Oxidoreductase</keyword>
<proteinExistence type="inferred from homology"/>